<evidence type="ECO:0000313" key="2">
    <source>
        <dbReference type="Proteomes" id="UP000006180"/>
    </source>
</evidence>
<dbReference type="STRING" id="1185652.USDA257_c19950"/>
<dbReference type="KEGG" id="sfd:USDA257_c19950"/>
<dbReference type="RefSeq" id="WP_014762752.1">
    <property type="nucleotide sequence ID" value="NC_018000.1"/>
</dbReference>
<accession>I3X3X3</accession>
<organism evidence="1 2">
    <name type="scientific">Sinorhizobium fredii (strain USDA 257)</name>
    <dbReference type="NCBI Taxonomy" id="1185652"/>
    <lineage>
        <taxon>Bacteria</taxon>
        <taxon>Pseudomonadati</taxon>
        <taxon>Pseudomonadota</taxon>
        <taxon>Alphaproteobacteria</taxon>
        <taxon>Hyphomicrobiales</taxon>
        <taxon>Rhizobiaceae</taxon>
        <taxon>Sinorhizobium/Ensifer group</taxon>
        <taxon>Sinorhizobium</taxon>
    </lineage>
</organism>
<gene>
    <name evidence="1" type="ORF">USDA257_c19950</name>
</gene>
<reference evidence="1 2" key="1">
    <citation type="journal article" date="2012" name="J. Bacteriol.">
        <title>Complete genome sequence of the broad-host-range strain Sinorhizobium fredii USDA257.</title>
        <authorList>
            <person name="Schuldes J."/>
            <person name="Rodriguez Orbegoso M."/>
            <person name="Schmeisser C."/>
            <person name="Krishnan H.B."/>
            <person name="Daniel R."/>
            <person name="Streit W.R."/>
        </authorList>
    </citation>
    <scope>NUCLEOTIDE SEQUENCE [LARGE SCALE GENOMIC DNA]</scope>
    <source>
        <strain evidence="1 2">USDA 257</strain>
    </source>
</reference>
<sequence>MVRRRLRDRSLVTISAIASTVKAAQIGGHVPPARGCEVTAAGR</sequence>
<dbReference type="AlphaFoldDB" id="I3X3X3"/>
<dbReference type="EMBL" id="CP003563">
    <property type="protein sequence ID" value="AFL50579.1"/>
    <property type="molecule type" value="Genomic_DNA"/>
</dbReference>
<proteinExistence type="predicted"/>
<dbReference type="HOGENOM" id="CLU_3239655_0_0_5"/>
<protein>
    <submittedName>
        <fullName evidence="1">Uncharacterized protein</fullName>
    </submittedName>
</protein>
<dbReference type="Proteomes" id="UP000006180">
    <property type="component" value="Chromosome"/>
</dbReference>
<name>I3X3X3_SINF2</name>
<evidence type="ECO:0000313" key="1">
    <source>
        <dbReference type="EMBL" id="AFL50579.1"/>
    </source>
</evidence>
<dbReference type="PATRIC" id="fig|1185652.3.peg.2062"/>